<dbReference type="Proteomes" id="UP000698800">
    <property type="component" value="Unassembled WGS sequence"/>
</dbReference>
<comment type="caution">
    <text evidence="3">The sequence shown here is derived from an EMBL/GenBank/DDBJ whole genome shotgun (WGS) entry which is preliminary data.</text>
</comment>
<dbReference type="AlphaFoldDB" id="A0A9P8I009"/>
<feature type="compositionally biased region" description="Basic and acidic residues" evidence="1">
    <location>
        <begin position="381"/>
        <end position="397"/>
    </location>
</feature>
<dbReference type="OrthoDB" id="3945378at2759"/>
<dbReference type="EMBL" id="JAGHQL010000038">
    <property type="protein sequence ID" value="KAH0543140.1"/>
    <property type="molecule type" value="Genomic_DNA"/>
</dbReference>
<protein>
    <submittedName>
        <fullName evidence="3">Uncharacterized protein</fullName>
    </submittedName>
</protein>
<name>A0A9P8I009_9PEZI</name>
<gene>
    <name evidence="3" type="ORF">FGG08_002485</name>
</gene>
<organism evidence="3 4">
    <name type="scientific">Glutinoglossum americanum</name>
    <dbReference type="NCBI Taxonomy" id="1670608"/>
    <lineage>
        <taxon>Eukaryota</taxon>
        <taxon>Fungi</taxon>
        <taxon>Dikarya</taxon>
        <taxon>Ascomycota</taxon>
        <taxon>Pezizomycotina</taxon>
        <taxon>Geoglossomycetes</taxon>
        <taxon>Geoglossales</taxon>
        <taxon>Geoglossaceae</taxon>
        <taxon>Glutinoglossum</taxon>
    </lineage>
</organism>
<keyword evidence="4" id="KW-1185">Reference proteome</keyword>
<feature type="transmembrane region" description="Helical" evidence="2">
    <location>
        <begin position="292"/>
        <end position="312"/>
    </location>
</feature>
<reference evidence="3" key="1">
    <citation type="submission" date="2021-03" db="EMBL/GenBank/DDBJ databases">
        <title>Comparative genomics and phylogenomic investigation of the class Geoglossomycetes provide insights into ecological specialization and systematics.</title>
        <authorList>
            <person name="Melie T."/>
            <person name="Pirro S."/>
            <person name="Miller A.N."/>
            <person name="Quandt A."/>
        </authorList>
    </citation>
    <scope>NUCLEOTIDE SEQUENCE</scope>
    <source>
        <strain evidence="3">GBOQ0MN5Z8</strain>
    </source>
</reference>
<evidence type="ECO:0000256" key="1">
    <source>
        <dbReference type="SAM" id="MobiDB-lite"/>
    </source>
</evidence>
<keyword evidence="2" id="KW-1133">Transmembrane helix</keyword>
<sequence length="428" mass="46997">MPCTIAGDSDLYGLGIRLGLYLQCASGILLRHLSSHSTINRVRTTNNVLSSAIALTTMVNTLRGTALSVDYLMTYYLTVVLFYAESYNLEVKHLPGRVDEARMDEYGDGGHIGRALVLHPDVPLVFQNVLFTVYTLFGAWFWHRGLFSIAPTTSCGPERAALIFLFPLRNIGWEKFATAFAIIIGLVFALITLIHLCSLKEGISSGPVLTVAEWLVPLSGPGSEFELKEAMASYLKPKAPGIKGRSVGAVARAGLHYTCIYLFGPIIGITSVERMITANNISTTGILHSSGQLLALFIGGSSFCMAIWEFLLRRGQGEEKVDMEKGGDGAGRRRKNVGVACDIPQGKAPEVMEREIEQLRGGQIVGPHHEWVVRGRTQFPHLEEQERNGSGTDDGRSHGWVCGEPDNRYCDRGTAEMEGEIGRRRYSF</sequence>
<keyword evidence="2" id="KW-0472">Membrane</keyword>
<evidence type="ECO:0000313" key="3">
    <source>
        <dbReference type="EMBL" id="KAH0543140.1"/>
    </source>
</evidence>
<feature type="transmembrane region" description="Helical" evidence="2">
    <location>
        <begin position="253"/>
        <end position="272"/>
    </location>
</feature>
<proteinExistence type="predicted"/>
<accession>A0A9P8I009</accession>
<feature type="transmembrane region" description="Helical" evidence="2">
    <location>
        <begin position="176"/>
        <end position="197"/>
    </location>
</feature>
<evidence type="ECO:0000256" key="2">
    <source>
        <dbReference type="SAM" id="Phobius"/>
    </source>
</evidence>
<keyword evidence="2" id="KW-0812">Transmembrane</keyword>
<evidence type="ECO:0000313" key="4">
    <source>
        <dbReference type="Proteomes" id="UP000698800"/>
    </source>
</evidence>
<feature type="region of interest" description="Disordered" evidence="1">
    <location>
        <begin position="378"/>
        <end position="399"/>
    </location>
</feature>
<feature type="transmembrane region" description="Helical" evidence="2">
    <location>
        <begin position="124"/>
        <end position="142"/>
    </location>
</feature>